<dbReference type="SUPFAM" id="SSF55729">
    <property type="entry name" value="Acyl-CoA N-acyltransferases (Nat)"/>
    <property type="match status" value="1"/>
</dbReference>
<gene>
    <name evidence="2" type="ORF">GCM10011416_19500</name>
</gene>
<dbReference type="InterPro" id="IPR051531">
    <property type="entry name" value="N-acetyltransferase"/>
</dbReference>
<keyword evidence="3" id="KW-1185">Reference proteome</keyword>
<reference evidence="2" key="1">
    <citation type="journal article" date="2014" name="Int. J. Syst. Evol. Microbiol.">
        <title>Complete genome sequence of Corynebacterium casei LMG S-19264T (=DSM 44701T), isolated from a smear-ripened cheese.</title>
        <authorList>
            <consortium name="US DOE Joint Genome Institute (JGI-PGF)"/>
            <person name="Walter F."/>
            <person name="Albersmeier A."/>
            <person name="Kalinowski J."/>
            <person name="Ruckert C."/>
        </authorList>
    </citation>
    <scope>NUCLEOTIDE SEQUENCE</scope>
    <source>
        <strain evidence="2">CGMCC 1.15763</strain>
    </source>
</reference>
<protein>
    <submittedName>
        <fullName evidence="2">Ribosomal-protein-amino-adic N-acetyltransferase</fullName>
    </submittedName>
</protein>
<accession>A0A917I124</accession>
<dbReference type="AlphaFoldDB" id="A0A917I124"/>
<feature type="domain" description="N-acetyltransferase" evidence="1">
    <location>
        <begin position="8"/>
        <end position="149"/>
    </location>
</feature>
<evidence type="ECO:0000313" key="3">
    <source>
        <dbReference type="Proteomes" id="UP000633278"/>
    </source>
</evidence>
<dbReference type="PANTHER" id="PTHR43792">
    <property type="entry name" value="GNAT FAMILY, PUTATIVE (AFU_ORTHOLOGUE AFUA_3G00765)-RELATED-RELATED"/>
    <property type="match status" value="1"/>
</dbReference>
<name>A0A917I124_9FLAO</name>
<dbReference type="Proteomes" id="UP000633278">
    <property type="component" value="Unassembled WGS sequence"/>
</dbReference>
<dbReference type="Pfam" id="PF13302">
    <property type="entry name" value="Acetyltransf_3"/>
    <property type="match status" value="1"/>
</dbReference>
<dbReference type="InterPro" id="IPR016181">
    <property type="entry name" value="Acyl_CoA_acyltransferase"/>
</dbReference>
<evidence type="ECO:0000313" key="2">
    <source>
        <dbReference type="EMBL" id="GGH00926.1"/>
    </source>
</evidence>
<comment type="caution">
    <text evidence="2">The sequence shown here is derived from an EMBL/GenBank/DDBJ whole genome shotgun (WGS) entry which is preliminary data.</text>
</comment>
<dbReference type="RefSeq" id="WP_188599137.1">
    <property type="nucleotide sequence ID" value="NZ_BMJW01000002.1"/>
</dbReference>
<sequence length="176" mass="19846">MLKTESLQLVLLGSHHADALHELIQSNVQTFQAFLPVTVSSTATRELSQQFVEKKIENAVNKNEYLYLVKELQFNDIIGFVYLKNVSYRNKQGEFAYGLAAKSVGKGYMTQAIKLLSTYAFDDLGLDTLQIIAHKTNLKSIQVAFNAGFSWVKTLEDEFTNASGESMNMELYELCK</sequence>
<organism evidence="2 3">
    <name type="scientific">Polaribacter pacificus</name>
    <dbReference type="NCBI Taxonomy" id="1775173"/>
    <lineage>
        <taxon>Bacteria</taxon>
        <taxon>Pseudomonadati</taxon>
        <taxon>Bacteroidota</taxon>
        <taxon>Flavobacteriia</taxon>
        <taxon>Flavobacteriales</taxon>
        <taxon>Flavobacteriaceae</taxon>
    </lineage>
</organism>
<reference evidence="2" key="2">
    <citation type="submission" date="2020-09" db="EMBL/GenBank/DDBJ databases">
        <authorList>
            <person name="Sun Q."/>
            <person name="Zhou Y."/>
        </authorList>
    </citation>
    <scope>NUCLEOTIDE SEQUENCE</scope>
    <source>
        <strain evidence="2">CGMCC 1.15763</strain>
    </source>
</reference>
<proteinExistence type="predicted"/>
<dbReference type="GO" id="GO:0016747">
    <property type="term" value="F:acyltransferase activity, transferring groups other than amino-acyl groups"/>
    <property type="evidence" value="ECO:0007669"/>
    <property type="project" value="InterPro"/>
</dbReference>
<dbReference type="Gene3D" id="3.40.630.30">
    <property type="match status" value="1"/>
</dbReference>
<dbReference type="EMBL" id="BMJW01000002">
    <property type="protein sequence ID" value="GGH00926.1"/>
    <property type="molecule type" value="Genomic_DNA"/>
</dbReference>
<dbReference type="InterPro" id="IPR000182">
    <property type="entry name" value="GNAT_dom"/>
</dbReference>
<evidence type="ECO:0000259" key="1">
    <source>
        <dbReference type="Pfam" id="PF13302"/>
    </source>
</evidence>